<feature type="chain" id="PRO_5034288535" description="Extracellular membrane protein CFEM domain-containing protein" evidence="1">
    <location>
        <begin position="24"/>
        <end position="143"/>
    </location>
</feature>
<dbReference type="OrthoDB" id="2989763at2759"/>
<name>A0A8H5HZV2_9AGAR</name>
<evidence type="ECO:0008006" key="4">
    <source>
        <dbReference type="Google" id="ProtNLM"/>
    </source>
</evidence>
<comment type="caution">
    <text evidence="2">The sequence shown here is derived from an EMBL/GenBank/DDBJ whole genome shotgun (WGS) entry which is preliminary data.</text>
</comment>
<dbReference type="AlphaFoldDB" id="A0A8H5HZV2"/>
<proteinExistence type="predicted"/>
<organism evidence="2 3">
    <name type="scientific">Collybiopsis confluens</name>
    <dbReference type="NCBI Taxonomy" id="2823264"/>
    <lineage>
        <taxon>Eukaryota</taxon>
        <taxon>Fungi</taxon>
        <taxon>Dikarya</taxon>
        <taxon>Basidiomycota</taxon>
        <taxon>Agaricomycotina</taxon>
        <taxon>Agaricomycetes</taxon>
        <taxon>Agaricomycetidae</taxon>
        <taxon>Agaricales</taxon>
        <taxon>Marasmiineae</taxon>
        <taxon>Omphalotaceae</taxon>
        <taxon>Collybiopsis</taxon>
    </lineage>
</organism>
<dbReference type="EMBL" id="JAACJN010000005">
    <property type="protein sequence ID" value="KAF5392470.1"/>
    <property type="molecule type" value="Genomic_DNA"/>
</dbReference>
<accession>A0A8H5HZV2</accession>
<evidence type="ECO:0000256" key="1">
    <source>
        <dbReference type="SAM" id="SignalP"/>
    </source>
</evidence>
<feature type="signal peptide" evidence="1">
    <location>
        <begin position="1"/>
        <end position="23"/>
    </location>
</feature>
<keyword evidence="3" id="KW-1185">Reference proteome</keyword>
<gene>
    <name evidence="2" type="ORF">D9757_002264</name>
</gene>
<sequence>MANFNPIVLITVFLLSILFLGKASKLPEISARQSKPSVPSSQVPTNCNKQCTILTTLENCDTEQCYCTNSNAQGFASCLDCLVAAGSGTVQDGQTLMDDFSAGCADGGFAVKSQTIKASGARSLQISITALVATAAFTSTLLA</sequence>
<evidence type="ECO:0000313" key="3">
    <source>
        <dbReference type="Proteomes" id="UP000518752"/>
    </source>
</evidence>
<keyword evidence="1" id="KW-0732">Signal</keyword>
<dbReference type="Proteomes" id="UP000518752">
    <property type="component" value="Unassembled WGS sequence"/>
</dbReference>
<evidence type="ECO:0000313" key="2">
    <source>
        <dbReference type="EMBL" id="KAF5392470.1"/>
    </source>
</evidence>
<protein>
    <recommendedName>
        <fullName evidence="4">Extracellular membrane protein CFEM domain-containing protein</fullName>
    </recommendedName>
</protein>
<reference evidence="2 3" key="1">
    <citation type="journal article" date="2020" name="ISME J.">
        <title>Uncovering the hidden diversity of litter-decomposition mechanisms in mushroom-forming fungi.</title>
        <authorList>
            <person name="Floudas D."/>
            <person name="Bentzer J."/>
            <person name="Ahren D."/>
            <person name="Johansson T."/>
            <person name="Persson P."/>
            <person name="Tunlid A."/>
        </authorList>
    </citation>
    <scope>NUCLEOTIDE SEQUENCE [LARGE SCALE GENOMIC DNA]</scope>
    <source>
        <strain evidence="2 3">CBS 406.79</strain>
    </source>
</reference>